<accession>A0A074JIC4</accession>
<feature type="transmembrane region" description="Helical" evidence="1">
    <location>
        <begin position="20"/>
        <end position="42"/>
    </location>
</feature>
<sequence length="214" mass="24008">MNALSRFRFRQFRKEETGSIPIEGVMGFLLLAGWLVIAFEIYDAFRMRAKVTRATSTVADIISRERDPFGPSYVMGMKKIFDYLSKKADDEQTWMRVTIVNCWADPLAPDVPCNGPDPNRKVTLIASNATNIADGYTQAALDAQADRIPVLAPGDTAAIVETSYSYHPLFGIGDKWVSHEGDHLGQMGLRKGLRFSSFIVTRPRATRFVWDPNK</sequence>
<protein>
    <submittedName>
        <fullName evidence="2">Uncharacterized protein</fullName>
    </submittedName>
</protein>
<keyword evidence="1" id="KW-0812">Transmembrane</keyword>
<dbReference type="RefSeq" id="WP_038072582.1">
    <property type="nucleotide sequence ID" value="NZ_AUND01000001.1"/>
</dbReference>
<dbReference type="AlphaFoldDB" id="A0A074JIC4"/>
<keyword evidence="3" id="KW-1185">Reference proteome</keyword>
<evidence type="ECO:0000313" key="2">
    <source>
        <dbReference type="EMBL" id="KEO56224.1"/>
    </source>
</evidence>
<evidence type="ECO:0000313" key="3">
    <source>
        <dbReference type="Proteomes" id="UP000027432"/>
    </source>
</evidence>
<dbReference type="Proteomes" id="UP000027432">
    <property type="component" value="Unassembled WGS sequence"/>
</dbReference>
<comment type="caution">
    <text evidence="2">The sequence shown here is derived from an EMBL/GenBank/DDBJ whole genome shotgun (WGS) entry which is preliminary data.</text>
</comment>
<dbReference type="STRING" id="1353537.TP2_01500"/>
<dbReference type="EMBL" id="AUND01000001">
    <property type="protein sequence ID" value="KEO56224.1"/>
    <property type="molecule type" value="Genomic_DNA"/>
</dbReference>
<keyword evidence="1" id="KW-0472">Membrane</keyword>
<dbReference type="eggNOG" id="COG4961">
    <property type="taxonomic scope" value="Bacteria"/>
</dbReference>
<reference evidence="2 3" key="1">
    <citation type="submission" date="2013-07" db="EMBL/GenBank/DDBJ databases">
        <title>Thioclava pacifica DSM 10166 Genome Sequencing.</title>
        <authorList>
            <person name="Lai Q."/>
            <person name="Shao Z."/>
        </authorList>
    </citation>
    <scope>NUCLEOTIDE SEQUENCE [LARGE SCALE GENOMIC DNA]</scope>
    <source>
        <strain evidence="2 3">DSM 10166</strain>
    </source>
</reference>
<evidence type="ECO:0000256" key="1">
    <source>
        <dbReference type="SAM" id="Phobius"/>
    </source>
</evidence>
<dbReference type="OrthoDB" id="7876207at2"/>
<name>A0A074JIC4_9RHOB</name>
<keyword evidence="1" id="KW-1133">Transmembrane helix</keyword>
<organism evidence="2 3">
    <name type="scientific">Thioclava pacifica DSM 10166</name>
    <dbReference type="NCBI Taxonomy" id="1353537"/>
    <lineage>
        <taxon>Bacteria</taxon>
        <taxon>Pseudomonadati</taxon>
        <taxon>Pseudomonadota</taxon>
        <taxon>Alphaproteobacteria</taxon>
        <taxon>Rhodobacterales</taxon>
        <taxon>Paracoccaceae</taxon>
        <taxon>Thioclava</taxon>
    </lineage>
</organism>
<proteinExistence type="predicted"/>
<gene>
    <name evidence="2" type="ORF">TP2_01500</name>
</gene>